<proteinExistence type="predicted"/>
<evidence type="ECO:0008006" key="3">
    <source>
        <dbReference type="Google" id="ProtNLM"/>
    </source>
</evidence>
<gene>
    <name evidence="1" type="ORF">NDU88_011168</name>
</gene>
<dbReference type="EMBL" id="JANPWB010000011">
    <property type="protein sequence ID" value="KAJ1132867.1"/>
    <property type="molecule type" value="Genomic_DNA"/>
</dbReference>
<sequence length="125" mass="13896">MAGPAEVSGGRRGGKVCLELRHQNVQVEQHCDNKISELVASSKTGHGSGIELADIILTDSYLWVKVSGWKIDPWGKGGQIFHQEQLSVQGVMVHNCNLSTLVLRMIEEIDDEIRKNKKFIKEADN</sequence>
<organism evidence="1 2">
    <name type="scientific">Pleurodeles waltl</name>
    <name type="common">Iberian ribbed newt</name>
    <dbReference type="NCBI Taxonomy" id="8319"/>
    <lineage>
        <taxon>Eukaryota</taxon>
        <taxon>Metazoa</taxon>
        <taxon>Chordata</taxon>
        <taxon>Craniata</taxon>
        <taxon>Vertebrata</taxon>
        <taxon>Euteleostomi</taxon>
        <taxon>Amphibia</taxon>
        <taxon>Batrachia</taxon>
        <taxon>Caudata</taxon>
        <taxon>Salamandroidea</taxon>
        <taxon>Salamandridae</taxon>
        <taxon>Pleurodelinae</taxon>
        <taxon>Pleurodeles</taxon>
    </lineage>
</organism>
<accession>A0AAV7PWY2</accession>
<protein>
    <recommendedName>
        <fullName evidence="3">Intein C-terminal splicing domain-containing protein</fullName>
    </recommendedName>
</protein>
<dbReference type="Proteomes" id="UP001066276">
    <property type="component" value="Chromosome 7"/>
</dbReference>
<comment type="caution">
    <text evidence="1">The sequence shown here is derived from an EMBL/GenBank/DDBJ whole genome shotgun (WGS) entry which is preliminary data.</text>
</comment>
<evidence type="ECO:0000313" key="2">
    <source>
        <dbReference type="Proteomes" id="UP001066276"/>
    </source>
</evidence>
<evidence type="ECO:0000313" key="1">
    <source>
        <dbReference type="EMBL" id="KAJ1132867.1"/>
    </source>
</evidence>
<keyword evidence="2" id="KW-1185">Reference proteome</keyword>
<name>A0AAV7PWY2_PLEWA</name>
<reference evidence="1" key="1">
    <citation type="journal article" date="2022" name="bioRxiv">
        <title>Sequencing and chromosome-scale assembly of the giantPleurodeles waltlgenome.</title>
        <authorList>
            <person name="Brown T."/>
            <person name="Elewa A."/>
            <person name="Iarovenko S."/>
            <person name="Subramanian E."/>
            <person name="Araus A.J."/>
            <person name="Petzold A."/>
            <person name="Susuki M."/>
            <person name="Suzuki K.-i.T."/>
            <person name="Hayashi T."/>
            <person name="Toyoda A."/>
            <person name="Oliveira C."/>
            <person name="Osipova E."/>
            <person name="Leigh N.D."/>
            <person name="Simon A."/>
            <person name="Yun M.H."/>
        </authorList>
    </citation>
    <scope>NUCLEOTIDE SEQUENCE</scope>
    <source>
        <strain evidence="1">20211129_DDA</strain>
        <tissue evidence="1">Liver</tissue>
    </source>
</reference>
<dbReference type="AlphaFoldDB" id="A0AAV7PWY2"/>